<accession>A0A2Z2MND8</accession>
<keyword evidence="1" id="KW-0812">Transmembrane</keyword>
<sequence length="455" mass="50093">MKRALVLATLILLIALPLVSAGELSYYPNREAFQAFLNSSSPYTVVAGNDAWARGWAYYVDERLYTIKPHGNGTLVLVGNVYNNPQMASLWNLTGLPANASLLPSIVILNGTVLITGSENNIYLTERAFAGLWNPPRGSVVAFLILTSALILTFLLALRRDDSHAGSFYILAASLFVLWYLTARRPALTEGFLRYLLQAVTFSVGGSPKSPLSTIMGTVFRFVPPIEENIIFVHWILILLIASFSFYLAPKRARELGFLIFGLEFVAPMFRENLYHISGSALGLAGLVITLAIVNNVTFSPEKWKALLQTLVLSTFTLLTIAINPYLVLIPITFVITFPKRHLRNYAYLLITGAGVLLMYLRFGVPVGLPTGMDPNGLRNLERFLFNSALALMAMAYVMAAGKRGIKMKGQTAFLLLMTILYLPAALFVPSLFPYCFVLIAALTVRLIHGLTPGT</sequence>
<dbReference type="Proteomes" id="UP000250272">
    <property type="component" value="Chromosome"/>
</dbReference>
<proteinExistence type="predicted"/>
<keyword evidence="1" id="KW-1133">Transmembrane helix</keyword>
<dbReference type="KEGG" id="tbs:A3L01_08255"/>
<feature type="transmembrane region" description="Helical" evidence="1">
    <location>
        <begin position="230"/>
        <end position="249"/>
    </location>
</feature>
<dbReference type="OrthoDB" id="103680at2157"/>
<keyword evidence="3" id="KW-1185">Reference proteome</keyword>
<feature type="transmembrane region" description="Helical" evidence="1">
    <location>
        <begin position="384"/>
        <end position="402"/>
    </location>
</feature>
<feature type="transmembrane region" description="Helical" evidence="1">
    <location>
        <begin position="140"/>
        <end position="158"/>
    </location>
</feature>
<dbReference type="AlphaFoldDB" id="A0A2Z2MND8"/>
<dbReference type="GeneID" id="33326762"/>
<feature type="transmembrane region" description="Helical" evidence="1">
    <location>
        <begin position="346"/>
        <end position="364"/>
    </location>
</feature>
<feature type="transmembrane region" description="Helical" evidence="1">
    <location>
        <begin position="414"/>
        <end position="443"/>
    </location>
</feature>
<evidence type="ECO:0000313" key="3">
    <source>
        <dbReference type="Proteomes" id="UP000250272"/>
    </source>
</evidence>
<gene>
    <name evidence="2" type="ORF">A3L01_08255</name>
</gene>
<protein>
    <submittedName>
        <fullName evidence="2">Uncharacterized protein</fullName>
    </submittedName>
</protein>
<feature type="transmembrane region" description="Helical" evidence="1">
    <location>
        <begin position="165"/>
        <end position="182"/>
    </location>
</feature>
<evidence type="ECO:0000256" key="1">
    <source>
        <dbReference type="SAM" id="Phobius"/>
    </source>
</evidence>
<feature type="transmembrane region" description="Helical" evidence="1">
    <location>
        <begin position="306"/>
        <end position="334"/>
    </location>
</feature>
<dbReference type="RefSeq" id="WP_088865355.1">
    <property type="nucleotide sequence ID" value="NZ_CP015101.1"/>
</dbReference>
<feature type="transmembrane region" description="Helical" evidence="1">
    <location>
        <begin position="274"/>
        <end position="294"/>
    </location>
</feature>
<keyword evidence="1" id="KW-0472">Membrane</keyword>
<evidence type="ECO:0000313" key="2">
    <source>
        <dbReference type="EMBL" id="ASJ05354.1"/>
    </source>
</evidence>
<organism evidence="2 3">
    <name type="scientific">Thermococcus barossii</name>
    <dbReference type="NCBI Taxonomy" id="54077"/>
    <lineage>
        <taxon>Archaea</taxon>
        <taxon>Methanobacteriati</taxon>
        <taxon>Methanobacteriota</taxon>
        <taxon>Thermococci</taxon>
        <taxon>Thermococcales</taxon>
        <taxon>Thermococcaceae</taxon>
        <taxon>Thermococcus</taxon>
    </lineage>
</organism>
<dbReference type="EMBL" id="CP015101">
    <property type="protein sequence ID" value="ASJ05354.1"/>
    <property type="molecule type" value="Genomic_DNA"/>
</dbReference>
<name>A0A2Z2MND8_9EURY</name>
<reference evidence="2 3" key="1">
    <citation type="submission" date="2016-04" db="EMBL/GenBank/DDBJ databases">
        <title>Complete genome sequence of Thermococcus barossii type strain SHCK-94.</title>
        <authorList>
            <person name="Oger P.M."/>
        </authorList>
    </citation>
    <scope>NUCLEOTIDE SEQUENCE [LARGE SCALE GENOMIC DNA]</scope>
    <source>
        <strain evidence="2 3">SHCK-94</strain>
    </source>
</reference>